<dbReference type="eggNOG" id="ENOG502SG70">
    <property type="taxonomic scope" value="Eukaryota"/>
</dbReference>
<sequence>MATIGKMLEAEYELIIELQKYYQTTTKPLWRSHPNAKLVLIPYFAAFTVSLGAALFFTGRAAFGIKPQK</sequence>
<evidence type="ECO:0000256" key="2">
    <source>
        <dbReference type="ARBA" id="ARBA00022792"/>
    </source>
</evidence>
<evidence type="ECO:0000256" key="1">
    <source>
        <dbReference type="ARBA" id="ARBA00004273"/>
    </source>
</evidence>
<keyword evidence="5" id="KW-1133">Transmembrane helix</keyword>
<evidence type="ECO:0000256" key="4">
    <source>
        <dbReference type="ARBA" id="ARBA00023136"/>
    </source>
</evidence>
<reference evidence="7" key="1">
    <citation type="journal article" date="2014" name="Microb. Cell Fact.">
        <title>Exploiting Issatchenkia orientalis SD108 for succinic acid production.</title>
        <authorList>
            <person name="Xiao H."/>
            <person name="Shao Z."/>
            <person name="Jiang Y."/>
            <person name="Dole S."/>
            <person name="Zhao H."/>
        </authorList>
    </citation>
    <scope>NUCLEOTIDE SEQUENCE [LARGE SCALE GENOMIC DNA]</scope>
    <source>
        <strain evidence="7">SD108</strain>
    </source>
</reference>
<keyword evidence="5" id="KW-0812">Transmembrane</keyword>
<evidence type="ECO:0000256" key="3">
    <source>
        <dbReference type="ARBA" id="ARBA00023128"/>
    </source>
</evidence>
<dbReference type="VEuPathDB" id="FungiDB:C5L36_0D05180"/>
<dbReference type="Proteomes" id="UP000029867">
    <property type="component" value="Unassembled WGS sequence"/>
</dbReference>
<dbReference type="AlphaFoldDB" id="A0A099P1K0"/>
<organism evidence="6 7">
    <name type="scientific">Pichia kudriavzevii</name>
    <name type="common">Yeast</name>
    <name type="synonym">Issatchenkia orientalis</name>
    <dbReference type="NCBI Taxonomy" id="4909"/>
    <lineage>
        <taxon>Eukaryota</taxon>
        <taxon>Fungi</taxon>
        <taxon>Dikarya</taxon>
        <taxon>Ascomycota</taxon>
        <taxon>Saccharomycotina</taxon>
        <taxon>Pichiomycetes</taxon>
        <taxon>Pichiales</taxon>
        <taxon>Pichiaceae</taxon>
        <taxon>Pichia</taxon>
    </lineage>
</organism>
<dbReference type="EMBL" id="JQFK01000027">
    <property type="protein sequence ID" value="KGK37911.1"/>
    <property type="molecule type" value="Genomic_DNA"/>
</dbReference>
<comment type="subcellular location">
    <subcellularLocation>
        <location evidence="1">Mitochondrion inner membrane</location>
    </subcellularLocation>
</comment>
<protein>
    <submittedName>
        <fullName evidence="6">Uncharacterized protein</fullName>
    </submittedName>
</protein>
<dbReference type="HOGENOM" id="CLU_169147_2_0_1"/>
<keyword evidence="3" id="KW-0496">Mitochondrion</keyword>
<comment type="caution">
    <text evidence="6">The sequence shown here is derived from an EMBL/GenBank/DDBJ whole genome shotgun (WGS) entry which is preliminary data.</text>
</comment>
<dbReference type="Pfam" id="PF02238">
    <property type="entry name" value="COX7a"/>
    <property type="match status" value="1"/>
</dbReference>
<dbReference type="InterPro" id="IPR039297">
    <property type="entry name" value="COX7a"/>
</dbReference>
<keyword evidence="4 5" id="KW-0472">Membrane</keyword>
<proteinExistence type="predicted"/>
<dbReference type="GO" id="GO:0005743">
    <property type="term" value="C:mitochondrial inner membrane"/>
    <property type="evidence" value="ECO:0007669"/>
    <property type="project" value="UniProtKB-SubCell"/>
</dbReference>
<name>A0A099P1K0_PICKU</name>
<keyword evidence="2" id="KW-0999">Mitochondrion inner membrane</keyword>
<evidence type="ECO:0000256" key="5">
    <source>
        <dbReference type="SAM" id="Phobius"/>
    </source>
</evidence>
<feature type="transmembrane region" description="Helical" evidence="5">
    <location>
        <begin position="40"/>
        <end position="63"/>
    </location>
</feature>
<evidence type="ECO:0000313" key="7">
    <source>
        <dbReference type="Proteomes" id="UP000029867"/>
    </source>
</evidence>
<evidence type="ECO:0000313" key="6">
    <source>
        <dbReference type="EMBL" id="KGK37911.1"/>
    </source>
</evidence>
<accession>A0A099P1K0</accession>
<gene>
    <name evidence="6" type="ORF">JL09_g2950</name>
</gene>